<organism evidence="2 3">
    <name type="scientific">Mycolicibacterium hodleri</name>
    <dbReference type="NCBI Taxonomy" id="49897"/>
    <lineage>
        <taxon>Bacteria</taxon>
        <taxon>Bacillati</taxon>
        <taxon>Actinomycetota</taxon>
        <taxon>Actinomycetes</taxon>
        <taxon>Mycobacteriales</taxon>
        <taxon>Mycobacteriaceae</taxon>
        <taxon>Mycolicibacterium</taxon>
    </lineage>
</organism>
<proteinExistence type="predicted"/>
<keyword evidence="1" id="KW-0812">Transmembrane</keyword>
<dbReference type="Proteomes" id="UP000315759">
    <property type="component" value="Unassembled WGS sequence"/>
</dbReference>
<keyword evidence="3" id="KW-1185">Reference proteome</keyword>
<comment type="caution">
    <text evidence="2">The sequence shown here is derived from an EMBL/GenBank/DDBJ whole genome shotgun (WGS) entry which is preliminary data.</text>
</comment>
<evidence type="ECO:0000256" key="1">
    <source>
        <dbReference type="SAM" id="Phobius"/>
    </source>
</evidence>
<accession>A0A544VQJ2</accession>
<dbReference type="EMBL" id="VIFX01000087">
    <property type="protein sequence ID" value="TQR82262.1"/>
    <property type="molecule type" value="Genomic_DNA"/>
</dbReference>
<dbReference type="AlphaFoldDB" id="A0A544VQJ2"/>
<sequence>MAPQKKDPPPLLTLRSTVVFSAAAVAAGAIGIGTYAGTREPLTAAVAGGGVFFAAAAWLDNHVGT</sequence>
<keyword evidence="1" id="KW-1133">Transmembrane helix</keyword>
<keyword evidence="1" id="KW-0472">Membrane</keyword>
<evidence type="ECO:0000313" key="2">
    <source>
        <dbReference type="EMBL" id="TQR82262.1"/>
    </source>
</evidence>
<evidence type="ECO:0000313" key="3">
    <source>
        <dbReference type="Proteomes" id="UP000315759"/>
    </source>
</evidence>
<protein>
    <submittedName>
        <fullName evidence="2">Uncharacterized protein</fullName>
    </submittedName>
</protein>
<dbReference type="RefSeq" id="WP_142556103.1">
    <property type="nucleotide sequence ID" value="NZ_VIFX01000087.1"/>
</dbReference>
<reference evidence="2 3" key="1">
    <citation type="submission" date="2018-10" db="EMBL/GenBank/DDBJ databases">
        <title>Draft genome of Mycobacterium hodleri strain B.</title>
        <authorList>
            <person name="Amande T.J."/>
            <person name="Mcgenity T.J."/>
        </authorList>
    </citation>
    <scope>NUCLEOTIDE SEQUENCE [LARGE SCALE GENOMIC DNA]</scope>
    <source>
        <strain evidence="2 3">B</strain>
    </source>
</reference>
<name>A0A544VQJ2_9MYCO</name>
<feature type="transmembrane region" description="Helical" evidence="1">
    <location>
        <begin position="42"/>
        <end position="59"/>
    </location>
</feature>
<gene>
    <name evidence="2" type="ORF">D8S82_32975</name>
</gene>
<feature type="transmembrane region" description="Helical" evidence="1">
    <location>
        <begin position="12"/>
        <end position="36"/>
    </location>
</feature>